<accession>A0ACC0B6Z7</accession>
<evidence type="ECO:0000313" key="2">
    <source>
        <dbReference type="Proteomes" id="UP001060085"/>
    </source>
</evidence>
<sequence length="385" mass="43775">MENLPSPIIADILIRLPTKAIVQSRCVCKTWLKLTSNSDFINLHLLKSTTGLIINNLSSSPTDDESFLFNFVEIEGHHDLHYVTNSKMELPKSGGSNMTMVGSINGLVCLNEFDHQFDVLHIWNPTMRHSISVQTPNGVKRADPNIVRYGFGIISSESQTYHYRVARIFQEPAEFLHSSECQVYNLEDGSWKSIGHAPFRYNSLDHGIFLNGSLHWLIDDPDGSEFISCMDIEKERFKPFPPPPGLSKDRKTTLNIYKGCLSVCDNTADSEIVIWVMEEYGVKKSWRKEVVIPRYPLFGGGRFYDVVRVVKVFKDGEILLLERDDMVSLYHPEKKTWESVDGRDLIGATKKRTCEFSVLHPPIQAMDYVPTILSLKNFGTLNISI</sequence>
<comment type="caution">
    <text evidence="1">The sequence shown here is derived from an EMBL/GenBank/DDBJ whole genome shotgun (WGS) entry which is preliminary data.</text>
</comment>
<gene>
    <name evidence="1" type="ORF">M9H77_18273</name>
</gene>
<name>A0ACC0B6Z7_CATRO</name>
<reference evidence="2" key="1">
    <citation type="journal article" date="2023" name="Nat. Plants">
        <title>Single-cell RNA sequencing provides a high-resolution roadmap for understanding the multicellular compartmentation of specialized metabolism.</title>
        <authorList>
            <person name="Sun S."/>
            <person name="Shen X."/>
            <person name="Li Y."/>
            <person name="Li Y."/>
            <person name="Wang S."/>
            <person name="Li R."/>
            <person name="Zhang H."/>
            <person name="Shen G."/>
            <person name="Guo B."/>
            <person name="Wei J."/>
            <person name="Xu J."/>
            <person name="St-Pierre B."/>
            <person name="Chen S."/>
            <person name="Sun C."/>
        </authorList>
    </citation>
    <scope>NUCLEOTIDE SEQUENCE [LARGE SCALE GENOMIC DNA]</scope>
</reference>
<dbReference type="Proteomes" id="UP001060085">
    <property type="component" value="Linkage Group LG04"/>
</dbReference>
<dbReference type="EMBL" id="CM044704">
    <property type="protein sequence ID" value="KAI5668420.1"/>
    <property type="molecule type" value="Genomic_DNA"/>
</dbReference>
<evidence type="ECO:0000313" key="1">
    <source>
        <dbReference type="EMBL" id="KAI5668420.1"/>
    </source>
</evidence>
<protein>
    <submittedName>
        <fullName evidence="1">Uncharacterized protein</fullName>
    </submittedName>
</protein>
<keyword evidence="2" id="KW-1185">Reference proteome</keyword>
<proteinExistence type="predicted"/>
<organism evidence="1 2">
    <name type="scientific">Catharanthus roseus</name>
    <name type="common">Madagascar periwinkle</name>
    <name type="synonym">Vinca rosea</name>
    <dbReference type="NCBI Taxonomy" id="4058"/>
    <lineage>
        <taxon>Eukaryota</taxon>
        <taxon>Viridiplantae</taxon>
        <taxon>Streptophyta</taxon>
        <taxon>Embryophyta</taxon>
        <taxon>Tracheophyta</taxon>
        <taxon>Spermatophyta</taxon>
        <taxon>Magnoliopsida</taxon>
        <taxon>eudicotyledons</taxon>
        <taxon>Gunneridae</taxon>
        <taxon>Pentapetalae</taxon>
        <taxon>asterids</taxon>
        <taxon>lamiids</taxon>
        <taxon>Gentianales</taxon>
        <taxon>Apocynaceae</taxon>
        <taxon>Rauvolfioideae</taxon>
        <taxon>Vinceae</taxon>
        <taxon>Catharanthinae</taxon>
        <taxon>Catharanthus</taxon>
    </lineage>
</organism>